<evidence type="ECO:0000313" key="4">
    <source>
        <dbReference type="Proteomes" id="UP000095766"/>
    </source>
</evidence>
<sequence>MVAKINIGNSLYGALSYNGQKVNEGEGKLLATHKVFDTGDGKLDIARCMEDFKRYMPEQVRCENPIAHISLNPHPDDKPNDAELMNMAQEYLEKIGYGNQPYVVFKHEDIDRHHLHIVTLNVDERGKKLNDSYLHRRSKRATNALEKKYGLYPSGNSKQRLEQGALRKVDASGGNVKRQVGNVLKALSETYRFQSLGEYRALLSLYNITVEEARGEVHGREYRGFVYSATDDAGVKTGNPLKASRFGKYAGYEAFDNRCAASRKEIKDKELTGRTKAVILATIRQASGKDELVRLLKSKGIDTVLRETDTGRIYGATFIDHNTNCVLNGSRMGKELSANALQEWVVAASSPIPTGIGTTDPQQHTGEREPFVPFTKQVHEPEEDSVTGGMFDLSIVPGTDPEEEAFRRKMQRKKKKRKGRGI</sequence>
<feature type="domain" description="MobA/VirD2-like nuclease" evidence="2">
    <location>
        <begin position="35"/>
        <end position="151"/>
    </location>
</feature>
<dbReference type="EMBL" id="CZAO01000011">
    <property type="protein sequence ID" value="CUP83028.1"/>
    <property type="molecule type" value="Genomic_DNA"/>
</dbReference>
<feature type="compositionally biased region" description="Basic residues" evidence="1">
    <location>
        <begin position="408"/>
        <end position="422"/>
    </location>
</feature>
<reference evidence="3 4" key="1">
    <citation type="submission" date="2015-09" db="EMBL/GenBank/DDBJ databases">
        <authorList>
            <consortium name="Pathogen Informatics"/>
        </authorList>
    </citation>
    <scope>NUCLEOTIDE SEQUENCE [LARGE SCALE GENOMIC DNA]</scope>
    <source>
        <strain evidence="3 4">2789STDY5834898</strain>
    </source>
</reference>
<dbReference type="Proteomes" id="UP000095766">
    <property type="component" value="Unassembled WGS sequence"/>
</dbReference>
<accession>A0A174RI61</accession>
<name>A0A174RI61_BACUN</name>
<proteinExistence type="predicted"/>
<dbReference type="Pfam" id="PF03432">
    <property type="entry name" value="Relaxase"/>
    <property type="match status" value="1"/>
</dbReference>
<dbReference type="NCBIfam" id="NF041325">
    <property type="entry name" value="Bacteroid_MobB"/>
    <property type="match status" value="1"/>
</dbReference>
<organism evidence="3 4">
    <name type="scientific">Bacteroides uniformis</name>
    <dbReference type="NCBI Taxonomy" id="820"/>
    <lineage>
        <taxon>Bacteria</taxon>
        <taxon>Pseudomonadati</taxon>
        <taxon>Bacteroidota</taxon>
        <taxon>Bacteroidia</taxon>
        <taxon>Bacteroidales</taxon>
        <taxon>Bacteroidaceae</taxon>
        <taxon>Bacteroides</taxon>
    </lineage>
</organism>
<evidence type="ECO:0000256" key="1">
    <source>
        <dbReference type="SAM" id="MobiDB-lite"/>
    </source>
</evidence>
<feature type="region of interest" description="Disordered" evidence="1">
    <location>
        <begin position="395"/>
        <end position="422"/>
    </location>
</feature>
<gene>
    <name evidence="3" type="ORF">ERS852510_02439</name>
</gene>
<dbReference type="AlphaFoldDB" id="A0A174RI61"/>
<dbReference type="InterPro" id="IPR005094">
    <property type="entry name" value="Endonuclease_MobA/VirD2"/>
</dbReference>
<protein>
    <submittedName>
        <fullName evidence="3">Relaxase/Mobilisation nuclease domain</fullName>
    </submittedName>
</protein>
<dbReference type="RefSeq" id="WP_057253424.1">
    <property type="nucleotide sequence ID" value="NZ_CZAO01000011.1"/>
</dbReference>
<evidence type="ECO:0000259" key="2">
    <source>
        <dbReference type="Pfam" id="PF03432"/>
    </source>
</evidence>
<evidence type="ECO:0000313" key="3">
    <source>
        <dbReference type="EMBL" id="CUP83028.1"/>
    </source>
</evidence>